<evidence type="ECO:0000259" key="3">
    <source>
        <dbReference type="PROSITE" id="PS51371"/>
    </source>
</evidence>
<feature type="transmembrane region" description="Helical" evidence="2">
    <location>
        <begin position="112"/>
        <end position="130"/>
    </location>
</feature>
<keyword evidence="1" id="KW-0129">CBS domain</keyword>
<dbReference type="InterPro" id="IPR007065">
    <property type="entry name" value="HPP"/>
</dbReference>
<dbReference type="PANTHER" id="PTHR33741:SF5">
    <property type="entry name" value="TRANSMEMBRANE PROTEIN DDB_G0269096-RELATED"/>
    <property type="match status" value="1"/>
</dbReference>
<dbReference type="InterPro" id="IPR046342">
    <property type="entry name" value="CBS_dom_sf"/>
</dbReference>
<dbReference type="InterPro" id="IPR000644">
    <property type="entry name" value="CBS_dom"/>
</dbReference>
<gene>
    <name evidence="4" type="ORF">MBUL_01389</name>
</gene>
<protein>
    <recommendedName>
        <fullName evidence="3">CBS domain-containing protein</fullName>
    </recommendedName>
</protein>
<dbReference type="EMBL" id="LR743504">
    <property type="protein sequence ID" value="CAA2101856.1"/>
    <property type="molecule type" value="Genomic_DNA"/>
</dbReference>
<keyword evidence="2" id="KW-0812">Transmembrane</keyword>
<evidence type="ECO:0000256" key="2">
    <source>
        <dbReference type="SAM" id="Phobius"/>
    </source>
</evidence>
<name>A0A679ISH5_9HYPH</name>
<evidence type="ECO:0000313" key="4">
    <source>
        <dbReference type="EMBL" id="CAA2101856.1"/>
    </source>
</evidence>
<feature type="domain" description="CBS" evidence="3">
    <location>
        <begin position="255"/>
        <end position="311"/>
    </location>
</feature>
<dbReference type="Pfam" id="PF00571">
    <property type="entry name" value="CBS"/>
    <property type="match status" value="2"/>
</dbReference>
<accession>A0A679ISH5</accession>
<keyword evidence="2" id="KW-0472">Membrane</keyword>
<feature type="domain" description="CBS" evidence="3">
    <location>
        <begin position="312"/>
        <end position="371"/>
    </location>
</feature>
<dbReference type="Gene3D" id="3.10.580.10">
    <property type="entry name" value="CBS-domain"/>
    <property type="match status" value="1"/>
</dbReference>
<sequence>MSNIAGPGRRLGELLGSRLFRPILAGATLRERLIACLGALLGIALTGLVSGWIVGEGPHIPLIVAPMGATAVLLFAVPASPLAQPWPIIGGNTISALIGVTAAYFIPNPVLAIGVGVSLAIAAMSFTRCLHPPGGAAALTALIGGPAIASSGFLFPFVPVCLNSLILVGLGIAFHRLSGRQYPHVPQAAPVNVHGTADLPAPLRVGFNARDVDAALQSLNETLDIDRTDLDRLLREVESQAMARAHGALDCGTVMSRDVVTIGVNDSVAKARDLLLKHNIRTLPVVDGAGRLAGTLGLRELALRGDGAIAQVMSEARTAMADEPVLSLVEPLSDGHTHAVVVTAEDRSILGVITQTDLLAVLMRLVSNKAFAVPTPHAA</sequence>
<dbReference type="Pfam" id="PF04982">
    <property type="entry name" value="TM_HPP"/>
    <property type="match status" value="1"/>
</dbReference>
<dbReference type="AlphaFoldDB" id="A0A679ISH5"/>
<keyword evidence="2" id="KW-1133">Transmembrane helix</keyword>
<reference evidence="4" key="1">
    <citation type="submission" date="2019-12" db="EMBL/GenBank/DDBJ databases">
        <authorList>
            <person name="Cremers G."/>
        </authorList>
    </citation>
    <scope>NUCLEOTIDE SEQUENCE</scope>
    <source>
        <strain evidence="4">Mbul1</strain>
    </source>
</reference>
<dbReference type="PROSITE" id="PS51371">
    <property type="entry name" value="CBS"/>
    <property type="match status" value="2"/>
</dbReference>
<evidence type="ECO:0000256" key="1">
    <source>
        <dbReference type="PROSITE-ProRule" id="PRU00703"/>
    </source>
</evidence>
<proteinExistence type="predicted"/>
<organism evidence="4">
    <name type="scientific">Methylobacterium bullatum</name>
    <dbReference type="NCBI Taxonomy" id="570505"/>
    <lineage>
        <taxon>Bacteria</taxon>
        <taxon>Pseudomonadati</taxon>
        <taxon>Pseudomonadota</taxon>
        <taxon>Alphaproteobacteria</taxon>
        <taxon>Hyphomicrobiales</taxon>
        <taxon>Methylobacteriaceae</taxon>
        <taxon>Methylobacterium</taxon>
    </lineage>
</organism>
<dbReference type="InterPro" id="IPR058581">
    <property type="entry name" value="TM_HPP"/>
</dbReference>
<feature type="transmembrane region" description="Helical" evidence="2">
    <location>
        <begin position="60"/>
        <end position="79"/>
    </location>
</feature>
<dbReference type="SUPFAM" id="SSF54631">
    <property type="entry name" value="CBS-domain pair"/>
    <property type="match status" value="1"/>
</dbReference>
<feature type="transmembrane region" description="Helical" evidence="2">
    <location>
        <begin position="33"/>
        <end position="54"/>
    </location>
</feature>
<dbReference type="SMART" id="SM00116">
    <property type="entry name" value="CBS"/>
    <property type="match status" value="2"/>
</dbReference>
<dbReference type="PANTHER" id="PTHR33741">
    <property type="entry name" value="TRANSMEMBRANE PROTEIN DDB_G0269096-RELATED"/>
    <property type="match status" value="1"/>
</dbReference>